<dbReference type="VEuPathDB" id="VectorBase:BGLAX_034409"/>
<dbReference type="VEuPathDB" id="VectorBase:BGLB026244"/>
<dbReference type="EnsemblMetazoa" id="BGLB026244-RB">
    <property type="protein sequence ID" value="BGLB026244-PB"/>
    <property type="gene ID" value="BGLB026244"/>
</dbReference>
<dbReference type="OrthoDB" id="6091464at2759"/>
<evidence type="ECO:0000313" key="3">
    <source>
        <dbReference type="Proteomes" id="UP000076420"/>
    </source>
</evidence>
<dbReference type="KEGG" id="bgt:106068065"/>
<dbReference type="EnsemblMetazoa" id="BGLB026244-RA">
    <property type="protein sequence ID" value="BGLB026244-PA"/>
    <property type="gene ID" value="BGLB026244"/>
</dbReference>
<accession>A0A2C9L260</accession>
<name>A0A2C9L260_BIOGL</name>
<evidence type="ECO:0000256" key="1">
    <source>
        <dbReference type="SAM" id="Phobius"/>
    </source>
</evidence>
<proteinExistence type="predicted"/>
<feature type="transmembrane region" description="Helical" evidence="1">
    <location>
        <begin position="116"/>
        <end position="140"/>
    </location>
</feature>
<keyword evidence="1" id="KW-1133">Transmembrane helix</keyword>
<keyword evidence="1" id="KW-0472">Membrane</keyword>
<sequence>MKPNGWVNLTLALTLFATVLQIAGLVSPLWIWLHTSDYKVGVGLYYRIGCGDGDGMNCSLIKAPLPFSYDADATYHRDEWDAIVWLESIASGLAVLLSIMMLVFRIGFGVWKKMSNLNLTMIITTFFLCSTLAAGLIVYIVHHGKVITRSPDISTESFPWSALMCFIAFFLFLVVAAMVHFKCRATRYVDNAIPSSADSKLALNPSTKNQLMRRYFTPSPYREDRRQALSVYSHTDQSFLLGKGTASSRGIDSYGVHNGGLKAIEFNKDKLVSEEIDYHYTPVIHTSTLTTGVTSGESVRNSFTNNNLTIPDPGNYGSRVVQRTSVTTTTGGESTRVNNVYQEDAEAYKRRQEEQHQQWEVLQAQAAERRRSQETRRIVGKETYLRENQRDAFSDIDLDDAVTIYYTGKDEKRSSGMKDVYTTIIRTDQTSQQRGHINEGYGTQGALAKQVITMHVQPPTPPPPPQSDVTREMVYSEQASVSRASNLSHFRVPADHGVQEGIQQANIKTVHIRPQSQEKVVMAPGHLSGDKFKYNGTYIYRAYSEDMY</sequence>
<reference evidence="2" key="1">
    <citation type="submission" date="2020-05" db="UniProtKB">
        <authorList>
            <consortium name="EnsemblMetazoa"/>
        </authorList>
    </citation>
    <scope>IDENTIFICATION</scope>
    <source>
        <strain evidence="2">BB02</strain>
    </source>
</reference>
<keyword evidence="1" id="KW-0812">Transmembrane</keyword>
<protein>
    <submittedName>
        <fullName evidence="2">Uncharacterized protein</fullName>
    </submittedName>
</protein>
<dbReference type="AlphaFoldDB" id="A0A2C9L260"/>
<organism evidence="2 3">
    <name type="scientific">Biomphalaria glabrata</name>
    <name type="common">Bloodfluke planorb</name>
    <name type="synonym">Freshwater snail</name>
    <dbReference type="NCBI Taxonomy" id="6526"/>
    <lineage>
        <taxon>Eukaryota</taxon>
        <taxon>Metazoa</taxon>
        <taxon>Spiralia</taxon>
        <taxon>Lophotrochozoa</taxon>
        <taxon>Mollusca</taxon>
        <taxon>Gastropoda</taxon>
        <taxon>Heterobranchia</taxon>
        <taxon>Euthyneura</taxon>
        <taxon>Panpulmonata</taxon>
        <taxon>Hygrophila</taxon>
        <taxon>Lymnaeoidea</taxon>
        <taxon>Planorbidae</taxon>
        <taxon>Biomphalaria</taxon>
    </lineage>
</organism>
<evidence type="ECO:0000313" key="2">
    <source>
        <dbReference type="EnsemblMetazoa" id="BGLB026244-PB"/>
    </source>
</evidence>
<dbReference type="Proteomes" id="UP000076420">
    <property type="component" value="Unassembled WGS sequence"/>
</dbReference>
<gene>
    <name evidence="2" type="primary">106068065</name>
</gene>
<feature type="transmembrane region" description="Helical" evidence="1">
    <location>
        <begin position="160"/>
        <end position="181"/>
    </location>
</feature>
<feature type="transmembrane region" description="Helical" evidence="1">
    <location>
        <begin position="82"/>
        <end position="104"/>
    </location>
</feature>